<evidence type="ECO:0000313" key="3">
    <source>
        <dbReference type="EMBL" id="MEV0707984.1"/>
    </source>
</evidence>
<dbReference type="PANTHER" id="PTHR43086:SF2">
    <property type="entry name" value="HYDROXYSTEROID DEHYDROGENASE-LIKE PROTEIN 1"/>
    <property type="match status" value="1"/>
</dbReference>
<dbReference type="PANTHER" id="PTHR43086">
    <property type="entry name" value="VERY-LONG-CHAIN 3-OXOOACYL-COA REDUCTASE"/>
    <property type="match status" value="1"/>
</dbReference>
<dbReference type="Pfam" id="PF00106">
    <property type="entry name" value="adh_short"/>
    <property type="match status" value="1"/>
</dbReference>
<dbReference type="Proteomes" id="UP001551695">
    <property type="component" value="Unassembled WGS sequence"/>
</dbReference>
<keyword evidence="2" id="KW-0560">Oxidoreductase</keyword>
<name>A0ABV3FRE8_9NOCA</name>
<dbReference type="Gene3D" id="3.40.50.720">
    <property type="entry name" value="NAD(P)-binding Rossmann-like Domain"/>
    <property type="match status" value="1"/>
</dbReference>
<dbReference type="InterPro" id="IPR036291">
    <property type="entry name" value="NAD(P)-bd_dom_sf"/>
</dbReference>
<dbReference type="InterPro" id="IPR002347">
    <property type="entry name" value="SDR_fam"/>
</dbReference>
<reference evidence="3 4" key="1">
    <citation type="submission" date="2024-06" db="EMBL/GenBank/DDBJ databases">
        <title>The Natural Products Discovery Center: Release of the First 8490 Sequenced Strains for Exploring Actinobacteria Biosynthetic Diversity.</title>
        <authorList>
            <person name="Kalkreuter E."/>
            <person name="Kautsar S.A."/>
            <person name="Yang D."/>
            <person name="Bader C.D."/>
            <person name="Teijaro C.N."/>
            <person name="Fluegel L."/>
            <person name="Davis C.M."/>
            <person name="Simpson J.R."/>
            <person name="Lauterbach L."/>
            <person name="Steele A.D."/>
            <person name="Gui C."/>
            <person name="Meng S."/>
            <person name="Li G."/>
            <person name="Viehrig K."/>
            <person name="Ye F."/>
            <person name="Su P."/>
            <person name="Kiefer A.F."/>
            <person name="Nichols A."/>
            <person name="Cepeda A.J."/>
            <person name="Yan W."/>
            <person name="Fan B."/>
            <person name="Jiang Y."/>
            <person name="Adhikari A."/>
            <person name="Zheng C.-J."/>
            <person name="Schuster L."/>
            <person name="Cowan T.M."/>
            <person name="Smanski M.J."/>
            <person name="Chevrette M.G."/>
            <person name="De Carvalho L.P.S."/>
            <person name="Shen B."/>
        </authorList>
    </citation>
    <scope>NUCLEOTIDE SEQUENCE [LARGE SCALE GENOMIC DNA]</scope>
    <source>
        <strain evidence="3 4">NPDC050403</strain>
    </source>
</reference>
<dbReference type="SUPFAM" id="SSF51735">
    <property type="entry name" value="NAD(P)-binding Rossmann-fold domains"/>
    <property type="match status" value="1"/>
</dbReference>
<evidence type="ECO:0000256" key="2">
    <source>
        <dbReference type="ARBA" id="ARBA00023002"/>
    </source>
</evidence>
<keyword evidence="4" id="KW-1185">Reference proteome</keyword>
<organism evidence="3 4">
    <name type="scientific">Nocardia aurea</name>
    <dbReference type="NCBI Taxonomy" id="2144174"/>
    <lineage>
        <taxon>Bacteria</taxon>
        <taxon>Bacillati</taxon>
        <taxon>Actinomycetota</taxon>
        <taxon>Actinomycetes</taxon>
        <taxon>Mycobacteriales</taxon>
        <taxon>Nocardiaceae</taxon>
        <taxon>Nocardia</taxon>
    </lineage>
</organism>
<proteinExistence type="predicted"/>
<dbReference type="EMBL" id="JBFAKC010000004">
    <property type="protein sequence ID" value="MEV0707984.1"/>
    <property type="molecule type" value="Genomic_DNA"/>
</dbReference>
<evidence type="ECO:0000256" key="1">
    <source>
        <dbReference type="ARBA" id="ARBA00022857"/>
    </source>
</evidence>
<sequence>MSFRDRYGPWAIIAGASEGVGAVYARAMAERGLHLVLLARRREALEEVAEDIRTATGVHVRVLAVDLSRQDATTTIVTATAGLEVGMVLYCAGADPNFARFLTEPLDTALAMVQRNCVTPMRLCHHFAPAMVERGRGALVVITSVAGLYGAPNMVTYSATKAFDLVMAEALWSELHGQGVDVLALMLGTTDTPALRRALAERGALDNPTATTPLEGAATPEEVVAEAIANLSNGPTWIVGDRLREFTRRLALKTRGEAIGVLARHRGDAAGGQR</sequence>
<evidence type="ECO:0000313" key="4">
    <source>
        <dbReference type="Proteomes" id="UP001551695"/>
    </source>
</evidence>
<dbReference type="PRINTS" id="PR00081">
    <property type="entry name" value="GDHRDH"/>
</dbReference>
<keyword evidence="1" id="KW-0521">NADP</keyword>
<gene>
    <name evidence="3" type="ORF">AB0I48_10500</name>
</gene>
<comment type="caution">
    <text evidence="3">The sequence shown here is derived from an EMBL/GenBank/DDBJ whole genome shotgun (WGS) entry which is preliminary data.</text>
</comment>
<protein>
    <submittedName>
        <fullName evidence="3">SDR family NAD(P)-dependent oxidoreductase</fullName>
    </submittedName>
</protein>
<dbReference type="PIRSF" id="PIRSF000126">
    <property type="entry name" value="11-beta-HSD1"/>
    <property type="match status" value="1"/>
</dbReference>
<dbReference type="RefSeq" id="WP_357782911.1">
    <property type="nucleotide sequence ID" value="NZ_JBFAKC010000004.1"/>
</dbReference>
<accession>A0ABV3FRE8</accession>